<accession>A0A9W6LXN9</accession>
<dbReference type="Proteomes" id="UP001142462">
    <property type="component" value="Unassembled WGS sequence"/>
</dbReference>
<name>A0A9W6LXN9_9MICO</name>
<dbReference type="InterPro" id="IPR012349">
    <property type="entry name" value="Split_barrel_FMN-bd"/>
</dbReference>
<evidence type="ECO:0008006" key="3">
    <source>
        <dbReference type="Google" id="ProtNLM"/>
    </source>
</evidence>
<organism evidence="1 2">
    <name type="scientific">Microbacterium barkeri</name>
    <dbReference type="NCBI Taxonomy" id="33917"/>
    <lineage>
        <taxon>Bacteria</taxon>
        <taxon>Bacillati</taxon>
        <taxon>Actinomycetota</taxon>
        <taxon>Actinomycetes</taxon>
        <taxon>Micrococcales</taxon>
        <taxon>Microbacteriaceae</taxon>
        <taxon>Microbacterium</taxon>
    </lineage>
</organism>
<dbReference type="Gene3D" id="2.30.110.10">
    <property type="entry name" value="Electron Transport, Fmn-binding Protein, Chain A"/>
    <property type="match status" value="1"/>
</dbReference>
<keyword evidence="2" id="KW-1185">Reference proteome</keyword>
<reference evidence="1" key="1">
    <citation type="journal article" date="2014" name="Int. J. Syst. Evol. Microbiol.">
        <title>Complete genome sequence of Corynebacterium casei LMG S-19264T (=DSM 44701T), isolated from a smear-ripened cheese.</title>
        <authorList>
            <consortium name="US DOE Joint Genome Institute (JGI-PGF)"/>
            <person name="Walter F."/>
            <person name="Albersmeier A."/>
            <person name="Kalinowski J."/>
            <person name="Ruckert C."/>
        </authorList>
    </citation>
    <scope>NUCLEOTIDE SEQUENCE</scope>
    <source>
        <strain evidence="1">VKM Ac-1020</strain>
    </source>
</reference>
<gene>
    <name evidence="1" type="ORF">GCM10017576_28120</name>
</gene>
<dbReference type="EMBL" id="BSEJ01000016">
    <property type="protein sequence ID" value="GLJ62681.1"/>
    <property type="molecule type" value="Genomic_DNA"/>
</dbReference>
<evidence type="ECO:0000313" key="1">
    <source>
        <dbReference type="EMBL" id="GLJ62681.1"/>
    </source>
</evidence>
<reference evidence="1" key="2">
    <citation type="submission" date="2023-01" db="EMBL/GenBank/DDBJ databases">
        <authorList>
            <person name="Sun Q."/>
            <person name="Evtushenko L."/>
        </authorList>
    </citation>
    <scope>NUCLEOTIDE SEQUENCE</scope>
    <source>
        <strain evidence="1">VKM Ac-1020</strain>
    </source>
</reference>
<dbReference type="AlphaFoldDB" id="A0A9W6LXN9"/>
<sequence>MTRMKSSFLKVLNRTLNPLTLRAARSGRGPFSLIEHVGRRSGRTFEAPLILARVPEGFVAELTYGPQVNWYRNVVAGGGRVLHRGEWFEITSVEPYGVEEGLKAFGPPASWLLRLLRKREFRLLRVSA</sequence>
<dbReference type="RefSeq" id="WP_271174372.1">
    <property type="nucleotide sequence ID" value="NZ_BSEJ01000016.1"/>
</dbReference>
<comment type="caution">
    <text evidence="1">The sequence shown here is derived from an EMBL/GenBank/DDBJ whole genome shotgun (WGS) entry which is preliminary data.</text>
</comment>
<proteinExistence type="predicted"/>
<protein>
    <recommendedName>
        <fullName evidence="3">Deazaflavin-dependent oxidoreductase, nitroreductase family</fullName>
    </recommendedName>
</protein>
<evidence type="ECO:0000313" key="2">
    <source>
        <dbReference type="Proteomes" id="UP001142462"/>
    </source>
</evidence>